<evidence type="ECO:0000313" key="2">
    <source>
        <dbReference type="Proteomes" id="UP001151760"/>
    </source>
</evidence>
<evidence type="ECO:0000313" key="1">
    <source>
        <dbReference type="EMBL" id="GJT69799.1"/>
    </source>
</evidence>
<dbReference type="EMBL" id="BQNB010018021">
    <property type="protein sequence ID" value="GJT69799.1"/>
    <property type="molecule type" value="Genomic_DNA"/>
</dbReference>
<reference evidence="1" key="2">
    <citation type="submission" date="2022-01" db="EMBL/GenBank/DDBJ databases">
        <authorList>
            <person name="Yamashiro T."/>
            <person name="Shiraishi A."/>
            <person name="Satake H."/>
            <person name="Nakayama K."/>
        </authorList>
    </citation>
    <scope>NUCLEOTIDE SEQUENCE</scope>
</reference>
<name>A0ABQ5G406_9ASTR</name>
<proteinExistence type="predicted"/>
<dbReference type="Proteomes" id="UP001151760">
    <property type="component" value="Unassembled WGS sequence"/>
</dbReference>
<sequence length="118" mass="13513">MVVHVYTLAKSMVVFVEILIRASRLKKVMAEKGKKSSMETFTPKDKADYYSEIISITVNGKNSYELKGKFLDDLHNNAVSGTNRKDAVEHIEYYLKIIDPIKLPNVDHDKLRIVVFPI</sequence>
<gene>
    <name evidence="1" type="ORF">Tco_1029085</name>
</gene>
<protein>
    <submittedName>
        <fullName evidence="1">Uncharacterized protein</fullName>
    </submittedName>
</protein>
<organism evidence="1 2">
    <name type="scientific">Tanacetum coccineum</name>
    <dbReference type="NCBI Taxonomy" id="301880"/>
    <lineage>
        <taxon>Eukaryota</taxon>
        <taxon>Viridiplantae</taxon>
        <taxon>Streptophyta</taxon>
        <taxon>Embryophyta</taxon>
        <taxon>Tracheophyta</taxon>
        <taxon>Spermatophyta</taxon>
        <taxon>Magnoliopsida</taxon>
        <taxon>eudicotyledons</taxon>
        <taxon>Gunneridae</taxon>
        <taxon>Pentapetalae</taxon>
        <taxon>asterids</taxon>
        <taxon>campanulids</taxon>
        <taxon>Asterales</taxon>
        <taxon>Asteraceae</taxon>
        <taxon>Asteroideae</taxon>
        <taxon>Anthemideae</taxon>
        <taxon>Anthemidinae</taxon>
        <taxon>Tanacetum</taxon>
    </lineage>
</organism>
<comment type="caution">
    <text evidence="1">The sequence shown here is derived from an EMBL/GenBank/DDBJ whole genome shotgun (WGS) entry which is preliminary data.</text>
</comment>
<reference evidence="1" key="1">
    <citation type="journal article" date="2022" name="Int. J. Mol. Sci.">
        <title>Draft Genome of Tanacetum Coccineum: Genomic Comparison of Closely Related Tanacetum-Family Plants.</title>
        <authorList>
            <person name="Yamashiro T."/>
            <person name="Shiraishi A."/>
            <person name="Nakayama K."/>
            <person name="Satake H."/>
        </authorList>
    </citation>
    <scope>NUCLEOTIDE SEQUENCE</scope>
</reference>
<accession>A0ABQ5G406</accession>
<keyword evidence="2" id="KW-1185">Reference proteome</keyword>